<dbReference type="OrthoDB" id="9811934at2"/>
<dbReference type="RefSeq" id="WP_116879451.1">
    <property type="nucleotide sequence ID" value="NZ_QURB01000001.1"/>
</dbReference>
<evidence type="ECO:0000256" key="2">
    <source>
        <dbReference type="SAM" id="SignalP"/>
    </source>
</evidence>
<organism evidence="4 5">
    <name type="scientific">Brumimicrobium aurantiacum</name>
    <dbReference type="NCBI Taxonomy" id="1737063"/>
    <lineage>
        <taxon>Bacteria</taxon>
        <taxon>Pseudomonadati</taxon>
        <taxon>Bacteroidota</taxon>
        <taxon>Flavobacteriia</taxon>
        <taxon>Flavobacteriales</taxon>
        <taxon>Crocinitomicaceae</taxon>
        <taxon>Brumimicrobium</taxon>
    </lineage>
</organism>
<evidence type="ECO:0000256" key="1">
    <source>
        <dbReference type="ARBA" id="ARBA00022729"/>
    </source>
</evidence>
<evidence type="ECO:0000259" key="3">
    <source>
        <dbReference type="Pfam" id="PF18962"/>
    </source>
</evidence>
<accession>A0A3E1F1D2</accession>
<feature type="signal peptide" evidence="2">
    <location>
        <begin position="1"/>
        <end position="18"/>
    </location>
</feature>
<keyword evidence="1 2" id="KW-0732">Signal</keyword>
<dbReference type="PANTHER" id="PTHR42754">
    <property type="entry name" value="ENDOGLUCANASE"/>
    <property type="match status" value="1"/>
</dbReference>
<dbReference type="Pfam" id="PF18962">
    <property type="entry name" value="Por_Secre_tail"/>
    <property type="match status" value="1"/>
</dbReference>
<comment type="caution">
    <text evidence="4">The sequence shown here is derived from an EMBL/GenBank/DDBJ whole genome shotgun (WGS) entry which is preliminary data.</text>
</comment>
<proteinExistence type="predicted"/>
<dbReference type="EMBL" id="QURB01000001">
    <property type="protein sequence ID" value="RFC55616.1"/>
    <property type="molecule type" value="Genomic_DNA"/>
</dbReference>
<dbReference type="PANTHER" id="PTHR42754:SF1">
    <property type="entry name" value="LIPOPROTEIN"/>
    <property type="match status" value="1"/>
</dbReference>
<feature type="chain" id="PRO_5017587572" evidence="2">
    <location>
        <begin position="19"/>
        <end position="526"/>
    </location>
</feature>
<protein>
    <submittedName>
        <fullName evidence="4">T9SS C-terminal target domain-containing protein</fullName>
    </submittedName>
</protein>
<dbReference type="Proteomes" id="UP000257127">
    <property type="component" value="Unassembled WGS sequence"/>
</dbReference>
<evidence type="ECO:0000313" key="5">
    <source>
        <dbReference type="Proteomes" id="UP000257127"/>
    </source>
</evidence>
<sequence>MKQLLLFTFVFTTFLTQAQNFQIADQYVFGGSSYDSPRAAIAINNQTIVGGASLSGISGDKTTSNFGDIDIWVVSMDNNNTILWQRGFGGTATDDLVKMIETSDGNVLIGGFSDSWINGNKTAPNKGLSDFWIIKIDDQGNELWQKTYGGSGNDYFSDFVEFDDGSILLVGESYSGISGDKTESSYGQNDGWIVKIDAQGNVLWDKTIGGSDDDGFISVALDENENIFVTGSSSSPISGLKTEDSYGSMDYWVLKLDENGNVMWDRTIGGTGIDLSSKLVYSENRLFVIGNTLSGLSGTKTESSRGSNDIWITKLNQNGAILMDKAYGGNNVDNETNTLLTESGELVMVGTSDSDISGEVTLASHNNSTDFWILVNDTSDLSLKDQYKFGSDLGDYFPGVIEIENNSLLIFGNTEGGVSGDKTVPNVGMSDFWLLELSTDLSTNNWSSENNFTMYPNPANHFVQIDNLEKGQDYEVKVYNVIGKEVLETELNTSNNRIDVEGFSPGIYTVTFNNHEQRYTQKLVIE</sequence>
<gene>
    <name evidence="4" type="ORF">DXU93_01405</name>
</gene>
<keyword evidence="5" id="KW-1185">Reference proteome</keyword>
<feature type="domain" description="Secretion system C-terminal sorting" evidence="3">
    <location>
        <begin position="454"/>
        <end position="525"/>
    </location>
</feature>
<dbReference type="NCBIfam" id="TIGR04183">
    <property type="entry name" value="Por_Secre_tail"/>
    <property type="match status" value="1"/>
</dbReference>
<dbReference type="InterPro" id="IPR026444">
    <property type="entry name" value="Secre_tail"/>
</dbReference>
<name>A0A3E1F1D2_9FLAO</name>
<dbReference type="AlphaFoldDB" id="A0A3E1F1D2"/>
<reference evidence="4 5" key="1">
    <citation type="submission" date="2018-08" db="EMBL/GenBank/DDBJ databases">
        <title>The draft genome squence of Brumimicrobium sp. N62.</title>
        <authorList>
            <person name="Du Z.-J."/>
            <person name="Luo H.-R."/>
        </authorList>
    </citation>
    <scope>NUCLEOTIDE SEQUENCE [LARGE SCALE GENOMIC DNA]</scope>
    <source>
        <strain evidence="4 5">N62</strain>
    </source>
</reference>
<evidence type="ECO:0000313" key="4">
    <source>
        <dbReference type="EMBL" id="RFC55616.1"/>
    </source>
</evidence>